<protein>
    <submittedName>
        <fullName evidence="1">Uncharacterized protein</fullName>
    </submittedName>
</protein>
<comment type="caution">
    <text evidence="1">The sequence shown here is derived from an EMBL/GenBank/DDBJ whole genome shotgun (WGS) entry which is preliminary data.</text>
</comment>
<dbReference type="eggNOG" id="ENOG5031N6U">
    <property type="taxonomic scope" value="Bacteria"/>
</dbReference>
<dbReference type="AlphaFoldDB" id="A0A090QJS7"/>
<sequence length="166" mass="18930">MLATLKISSSQLPIGIDHNHRSLLGEDANENDIRDDFEASLLESYQQPEYVAMGALAAYHWQTLLKVVDKGDWKPSERDAHLMMNTQKAIDKCYASLEKQHPDMFKPSSVYFNTPQRLAAQISAKKILRFSIDTTPHEHIISVNYDKPCDVFMFLADKLIPADSEY</sequence>
<dbReference type="EMBL" id="BBMN01000001">
    <property type="protein sequence ID" value="GAL03176.1"/>
    <property type="molecule type" value="Genomic_DNA"/>
</dbReference>
<evidence type="ECO:0000313" key="2">
    <source>
        <dbReference type="Proteomes" id="UP000029227"/>
    </source>
</evidence>
<gene>
    <name evidence="1" type="ORF">JCM19237_6069</name>
</gene>
<dbReference type="Proteomes" id="UP000029227">
    <property type="component" value="Unassembled WGS sequence"/>
</dbReference>
<name>A0A090QJS7_9GAMM</name>
<accession>A0A090QJS7</accession>
<proteinExistence type="predicted"/>
<evidence type="ECO:0000313" key="1">
    <source>
        <dbReference type="EMBL" id="GAL03176.1"/>
    </source>
</evidence>
<organism evidence="1 2">
    <name type="scientific">Photobacterium aphoticum</name>
    <dbReference type="NCBI Taxonomy" id="754436"/>
    <lineage>
        <taxon>Bacteria</taxon>
        <taxon>Pseudomonadati</taxon>
        <taxon>Pseudomonadota</taxon>
        <taxon>Gammaproteobacteria</taxon>
        <taxon>Vibrionales</taxon>
        <taxon>Vibrionaceae</taxon>
        <taxon>Photobacterium</taxon>
    </lineage>
</organism>
<reference evidence="1 2" key="1">
    <citation type="journal article" date="2014" name="Genome Announc.">
        <title>Draft Genome Sequences of Two Vibrionaceae Species, Vibrio ponticus C121 and Photobacterium aphoticum C119, Isolated as Coral Reef Microbiota.</title>
        <authorList>
            <person name="Al-saari N."/>
            <person name="Meirelles P.M."/>
            <person name="Mino S."/>
            <person name="Suda W."/>
            <person name="Oshima K."/>
            <person name="Hattori M."/>
            <person name="Ohkuma M."/>
            <person name="Thompson F.L."/>
            <person name="Gomez-Gil B."/>
            <person name="Sawabe T."/>
            <person name="Sawabe T."/>
        </authorList>
    </citation>
    <scope>NUCLEOTIDE SEQUENCE [LARGE SCALE GENOMIC DNA]</scope>
    <source>
        <strain evidence="1 2">JCM 19237</strain>
    </source>
</reference>